<dbReference type="KEGG" id="amah:DLM_2685"/>
<feature type="domain" description="Phage head morphogenesis" evidence="1">
    <location>
        <begin position="62"/>
        <end position="191"/>
    </location>
</feature>
<reference evidence="3" key="1">
    <citation type="journal article" date="2017" name="Biotechnol. Biofuels">
        <title>Evaluation of environmental bacterial communities as a factor affecting the growth of duckweed Lemna minor.</title>
        <authorList>
            <person name="Ishizawa H."/>
            <person name="Kuroda M."/>
            <person name="Morikawa M."/>
            <person name="Ike M."/>
        </authorList>
    </citation>
    <scope>NUCLEOTIDE SEQUENCE [LARGE SCALE GENOMIC DNA]</scope>
    <source>
        <strain evidence="3">H3</strain>
    </source>
</reference>
<dbReference type="RefSeq" id="WP_089084512.1">
    <property type="nucleotide sequence ID" value="NZ_AP018823.1"/>
</dbReference>
<dbReference type="Proteomes" id="UP000198290">
    <property type="component" value="Chromosome"/>
</dbReference>
<keyword evidence="3" id="KW-1185">Reference proteome</keyword>
<evidence type="ECO:0000259" key="1">
    <source>
        <dbReference type="Pfam" id="PF04233"/>
    </source>
</evidence>
<evidence type="ECO:0000313" key="2">
    <source>
        <dbReference type="EMBL" id="BBF86286.1"/>
    </source>
</evidence>
<organism evidence="2 3">
    <name type="scientific">Aquitalea magnusonii</name>
    <dbReference type="NCBI Taxonomy" id="332411"/>
    <lineage>
        <taxon>Bacteria</taxon>
        <taxon>Pseudomonadati</taxon>
        <taxon>Pseudomonadota</taxon>
        <taxon>Betaproteobacteria</taxon>
        <taxon>Neisseriales</taxon>
        <taxon>Chromobacteriaceae</taxon>
        <taxon>Aquitalea</taxon>
    </lineage>
</organism>
<reference evidence="3" key="3">
    <citation type="journal article" date="2017" name="Plant Physiol. Biochem.">
        <title>Differential oxidative and antioxidative response of duckweed Lemna minor toward plant growth promoting/inhibiting bacteria.</title>
        <authorList>
            <person name="Ishizawa H."/>
            <person name="Kuroda M."/>
            <person name="Morikawa M."/>
            <person name="Ike M."/>
        </authorList>
    </citation>
    <scope>NUCLEOTIDE SEQUENCE [LARGE SCALE GENOMIC DNA]</scope>
    <source>
        <strain evidence="3">H3</strain>
    </source>
</reference>
<reference evidence="2 3" key="2">
    <citation type="journal article" date="2017" name="Genome Announc.">
        <title>Draft genome sequence of Aquitalea magnusonii strain H3, a plant growth-promoting bacterium of duckweed Lemna minor.</title>
        <authorList>
            <person name="Ishizawa H."/>
            <person name="Kuroda M."/>
            <person name="Ike M."/>
        </authorList>
    </citation>
    <scope>NUCLEOTIDE SEQUENCE [LARGE SCALE GENOMIC DNA]</scope>
    <source>
        <strain evidence="2 3">H3</strain>
    </source>
</reference>
<dbReference type="EMBL" id="AP018823">
    <property type="protein sequence ID" value="BBF86286.1"/>
    <property type="molecule type" value="Genomic_DNA"/>
</dbReference>
<name>A0A3G9GM05_9NEIS</name>
<dbReference type="AlphaFoldDB" id="A0A3G9GM05"/>
<proteinExistence type="predicted"/>
<dbReference type="OrthoDB" id="9813502at2"/>
<sequence>MATPDASQVDLSFAIGLPPEEAIAYFESKGYAIGFKWQDVWAEAHAKAFTVAGVTKLDVLTDVRGALTDALNNGETLADFQNRLQPLLEAKGWWGKGRIVDQETGEIHGKRLNPRRLETIFRTNLQSSYMAGRFQEQLANAEFRPYWEYVAVMDNRTRPAHRSLHGRVFRYDDPFWRTFYPPNGWNCRCRVRTRSQREMDRLGLATSSSEGRLETVEQPIDRQGNTRPAIAFNDPATGKRFMADAGFGFNPGLAAYQPDLSRYPPELARQFVQEQASR</sequence>
<protein>
    <submittedName>
        <fullName evidence="2">Phage virion morphogenesis protein</fullName>
    </submittedName>
</protein>
<dbReference type="NCBIfam" id="TIGR01641">
    <property type="entry name" value="phageSPP1_gp7"/>
    <property type="match status" value="1"/>
</dbReference>
<dbReference type="Pfam" id="PF04233">
    <property type="entry name" value="Phage_Mu_F"/>
    <property type="match status" value="1"/>
</dbReference>
<accession>A0A3G9GM05</accession>
<evidence type="ECO:0000313" key="3">
    <source>
        <dbReference type="Proteomes" id="UP000198290"/>
    </source>
</evidence>
<dbReference type="InterPro" id="IPR006528">
    <property type="entry name" value="Phage_head_morphogenesis_dom"/>
</dbReference>
<gene>
    <name evidence="2" type="ORF">DLM_2685</name>
</gene>